<dbReference type="SUPFAM" id="SSF51735">
    <property type="entry name" value="NAD(P)-binding Rossmann-fold domains"/>
    <property type="match status" value="1"/>
</dbReference>
<name>Q8RAS1_CALS4</name>
<dbReference type="InterPro" id="IPR003781">
    <property type="entry name" value="CoA-bd"/>
</dbReference>
<dbReference type="RefSeq" id="WP_011025476.1">
    <property type="nucleotide sequence ID" value="NC_003869.1"/>
</dbReference>
<dbReference type="PANTHER" id="PTHR33303">
    <property type="entry name" value="CYTOPLASMIC PROTEIN-RELATED"/>
    <property type="match status" value="1"/>
</dbReference>
<dbReference type="SMART" id="SM00881">
    <property type="entry name" value="CoA_binding"/>
    <property type="match status" value="1"/>
</dbReference>
<dbReference type="Proteomes" id="UP000000555">
    <property type="component" value="Chromosome"/>
</dbReference>
<reference evidence="2 3" key="1">
    <citation type="journal article" date="2002" name="Genome Res.">
        <title>A complete sequence of the T. tengcongensis genome.</title>
        <authorList>
            <person name="Bao Q."/>
            <person name="Tian Y."/>
            <person name="Li W."/>
            <person name="Xu Z."/>
            <person name="Xuan Z."/>
            <person name="Hu S."/>
            <person name="Dong W."/>
            <person name="Yang J."/>
            <person name="Chen Y."/>
            <person name="Xue Y."/>
            <person name="Xu Y."/>
            <person name="Lai X."/>
            <person name="Huang L."/>
            <person name="Dong X."/>
            <person name="Ma Y."/>
            <person name="Ling L."/>
            <person name="Tan H."/>
            <person name="Chen R."/>
            <person name="Wang J."/>
            <person name="Yu J."/>
            <person name="Yang H."/>
        </authorList>
    </citation>
    <scope>NUCLEOTIDE SEQUENCE [LARGE SCALE GENOMIC DNA]</scope>
    <source>
        <strain evidence="3">DSM 15242 / JCM 11007 / NBRC 100824 / MB4</strain>
    </source>
</reference>
<dbReference type="HOGENOM" id="CLU_112567_0_0_9"/>
<dbReference type="Pfam" id="PF13380">
    <property type="entry name" value="CoA_binding_2"/>
    <property type="match status" value="1"/>
</dbReference>
<keyword evidence="3" id="KW-1185">Reference proteome</keyword>
<dbReference type="STRING" id="273068.TTE1131"/>
<evidence type="ECO:0000259" key="1">
    <source>
        <dbReference type="SMART" id="SM00881"/>
    </source>
</evidence>
<dbReference type="Gene3D" id="3.40.50.720">
    <property type="entry name" value="NAD(P)-binding Rossmann-like Domain"/>
    <property type="match status" value="1"/>
</dbReference>
<sequence length="144" mass="16562">MDWDYVEDAMKRKVWAVVGALPRETKYGFQIYKTLKLNGYTAYPVNPKFEEVDGDKCYDSLSSLPVVPEVVDMVVPPTRGEKYVEEAAKLGVEFIWFQPGSESEELIEKAKNLGLKVIHNTCVMLETDRENKRGFLLLFSFSWL</sequence>
<evidence type="ECO:0000313" key="2">
    <source>
        <dbReference type="EMBL" id="AAM24366.1"/>
    </source>
</evidence>
<dbReference type="KEGG" id="tte:TTE1131"/>
<gene>
    <name evidence="2" type="ordered locus">TTE1131</name>
</gene>
<dbReference type="EMBL" id="AE008691">
    <property type="protein sequence ID" value="AAM24366.1"/>
    <property type="molecule type" value="Genomic_DNA"/>
</dbReference>
<feature type="domain" description="CoA-binding" evidence="1">
    <location>
        <begin position="9"/>
        <end position="101"/>
    </location>
</feature>
<proteinExistence type="predicted"/>
<organism evidence="2 3">
    <name type="scientific">Caldanaerobacter subterraneus subsp. tengcongensis (strain DSM 15242 / JCM 11007 / NBRC 100824 / MB4)</name>
    <name type="common">Thermoanaerobacter tengcongensis</name>
    <dbReference type="NCBI Taxonomy" id="273068"/>
    <lineage>
        <taxon>Bacteria</taxon>
        <taxon>Bacillati</taxon>
        <taxon>Bacillota</taxon>
        <taxon>Clostridia</taxon>
        <taxon>Thermoanaerobacterales</taxon>
        <taxon>Thermoanaerobacteraceae</taxon>
        <taxon>Caldanaerobacter</taxon>
    </lineage>
</organism>
<dbReference type="OrthoDB" id="9804695at2"/>
<dbReference type="eggNOG" id="COG1832">
    <property type="taxonomic scope" value="Bacteria"/>
</dbReference>
<dbReference type="PANTHER" id="PTHR33303:SF2">
    <property type="entry name" value="COA-BINDING DOMAIN-CONTAINING PROTEIN"/>
    <property type="match status" value="1"/>
</dbReference>
<evidence type="ECO:0000313" key="3">
    <source>
        <dbReference type="Proteomes" id="UP000000555"/>
    </source>
</evidence>
<dbReference type="InterPro" id="IPR036291">
    <property type="entry name" value="NAD(P)-bd_dom_sf"/>
</dbReference>
<protein>
    <submittedName>
        <fullName evidence="2">Predicted CoA-binding protein</fullName>
    </submittedName>
</protein>
<accession>Q8RAS1</accession>
<dbReference type="AlphaFoldDB" id="Q8RAS1"/>